<sequence length="400" mass="46238">MDLTWFKDTCSKCGKEETPDCEFKVCATCKKKDMDPHAYCCQECFEADWKNHKKVHSQFGKKSEKQQSSPRLNFAISRFLQFAGSNETPRIMKLHEAIVSYKFKTASRICRKEFLENPQNPLLFLSQGIIELEQNKNGEKASRLLQHGVECFIHSIWEKPVELKDFIVLFEIHLLIKRTQHTGPAFTADWILNDKKFMALWDFLKSAAYALLDTEIANEDQRELIYNLLYDMEYFNICLRFGTIHKGRLEKTEQRSNHDLAIATVSKLSILSLFEKSAALFEEYVAPFLEIVLLLDPSIKTDEKKNSPFYDGEWVFAKDLVSTQGQLLNHHPGLVEGDSLDEKGRVAVRFEENGQLKYLKPANLESASQSNIKAALLMFKPLSYQWQFVKHDLQHSSMST</sequence>
<dbReference type="AlphaFoldDB" id="A0AAD3D487"/>
<reference evidence="1 2" key="1">
    <citation type="journal article" date="2021" name="Sci. Rep.">
        <title>The genome of the diatom Chaetoceros tenuissimus carries an ancient integrated fragment of an extant virus.</title>
        <authorList>
            <person name="Hongo Y."/>
            <person name="Kimura K."/>
            <person name="Takaki Y."/>
            <person name="Yoshida Y."/>
            <person name="Baba S."/>
            <person name="Kobayashi G."/>
            <person name="Nagasaki K."/>
            <person name="Hano T."/>
            <person name="Tomaru Y."/>
        </authorList>
    </citation>
    <scope>NUCLEOTIDE SEQUENCE [LARGE SCALE GENOMIC DNA]</scope>
    <source>
        <strain evidence="1 2">NIES-3715</strain>
    </source>
</reference>
<dbReference type="Gene3D" id="6.10.140.2220">
    <property type="match status" value="1"/>
</dbReference>
<dbReference type="Proteomes" id="UP001054902">
    <property type="component" value="Unassembled WGS sequence"/>
</dbReference>
<name>A0AAD3D487_9STRA</name>
<comment type="caution">
    <text evidence="1">The sequence shown here is derived from an EMBL/GenBank/DDBJ whole genome shotgun (WGS) entry which is preliminary data.</text>
</comment>
<organism evidence="1 2">
    <name type="scientific">Chaetoceros tenuissimus</name>
    <dbReference type="NCBI Taxonomy" id="426638"/>
    <lineage>
        <taxon>Eukaryota</taxon>
        <taxon>Sar</taxon>
        <taxon>Stramenopiles</taxon>
        <taxon>Ochrophyta</taxon>
        <taxon>Bacillariophyta</taxon>
        <taxon>Coscinodiscophyceae</taxon>
        <taxon>Chaetocerotophycidae</taxon>
        <taxon>Chaetocerotales</taxon>
        <taxon>Chaetocerotaceae</taxon>
        <taxon>Chaetoceros</taxon>
    </lineage>
</organism>
<accession>A0AAD3D487</accession>
<gene>
    <name evidence="1" type="ORF">CTEN210_13708</name>
</gene>
<evidence type="ECO:0000313" key="2">
    <source>
        <dbReference type="Proteomes" id="UP001054902"/>
    </source>
</evidence>
<keyword evidence="2" id="KW-1185">Reference proteome</keyword>
<evidence type="ECO:0000313" key="1">
    <source>
        <dbReference type="EMBL" id="GFH57232.1"/>
    </source>
</evidence>
<proteinExistence type="predicted"/>
<dbReference type="EMBL" id="BLLK01000057">
    <property type="protein sequence ID" value="GFH57232.1"/>
    <property type="molecule type" value="Genomic_DNA"/>
</dbReference>
<protein>
    <submittedName>
        <fullName evidence="1">Uncharacterized protein</fullName>
    </submittedName>
</protein>